<dbReference type="PIRSF" id="PIRSF029543">
    <property type="entry name" value="UCP029543"/>
    <property type="match status" value="1"/>
</dbReference>
<dbReference type="STRING" id="106634.TVD_13190"/>
<accession>A0A0G3G798</accession>
<dbReference type="RefSeq" id="WP_018145017.1">
    <property type="nucleotide sequence ID" value="NZ_CP011367.1"/>
</dbReference>
<proteinExistence type="predicted"/>
<dbReference type="EMBL" id="CP011367">
    <property type="protein sequence ID" value="AKJ96254.1"/>
    <property type="molecule type" value="Genomic_DNA"/>
</dbReference>
<organism evidence="1 2">
    <name type="scientific">Thioalkalivibrio versutus</name>
    <dbReference type="NCBI Taxonomy" id="106634"/>
    <lineage>
        <taxon>Bacteria</taxon>
        <taxon>Pseudomonadati</taxon>
        <taxon>Pseudomonadota</taxon>
        <taxon>Gammaproteobacteria</taxon>
        <taxon>Chromatiales</taxon>
        <taxon>Ectothiorhodospiraceae</taxon>
        <taxon>Thioalkalivibrio</taxon>
    </lineage>
</organism>
<dbReference type="PATRIC" id="fig|106634.4.peg.2691"/>
<dbReference type="PROSITE" id="PS51318">
    <property type="entry name" value="TAT"/>
    <property type="match status" value="1"/>
</dbReference>
<dbReference type="InterPro" id="IPR006311">
    <property type="entry name" value="TAT_signal"/>
</dbReference>
<keyword evidence="2" id="KW-1185">Reference proteome</keyword>
<evidence type="ECO:0000313" key="1">
    <source>
        <dbReference type="EMBL" id="AKJ96254.1"/>
    </source>
</evidence>
<protein>
    <submittedName>
        <fullName evidence="1">Uncharacterized protein</fullName>
    </submittedName>
</protein>
<dbReference type="Proteomes" id="UP000064201">
    <property type="component" value="Chromosome"/>
</dbReference>
<dbReference type="Pfam" id="PF20332">
    <property type="entry name" value="DUF6627"/>
    <property type="match status" value="1"/>
</dbReference>
<dbReference type="NCBIfam" id="NF033919">
    <property type="entry name" value="PA2779_fam"/>
    <property type="match status" value="1"/>
</dbReference>
<sequence length="137" mass="14516">MSVHSFRRVLSAPAALLVALALTLLPATPAFADVGMLDTGSMIQQASADDTRAQLLEQLNDAEVRAQLIEMGVDPERAEQRVARLTDDELAQLEAHMETDPAGAASVLGVVAIVFVVFVILDAVGVTDIFSFVGPSR</sequence>
<gene>
    <name evidence="1" type="ORF">TVD_13190</name>
</gene>
<reference evidence="1 2" key="1">
    <citation type="submission" date="2015-04" db="EMBL/GenBank/DDBJ databases">
        <title>Complete Sequence for the Genome of the Thioalkalivibrio versutus D301.</title>
        <authorList>
            <person name="Mu T."/>
            <person name="Zhou J."/>
            <person name="Xu X."/>
        </authorList>
    </citation>
    <scope>NUCLEOTIDE SEQUENCE [LARGE SCALE GENOMIC DNA]</scope>
    <source>
        <strain evidence="1 2">D301</strain>
    </source>
</reference>
<dbReference type="InterPro" id="IPR016924">
    <property type="entry name" value="UCP029543"/>
</dbReference>
<dbReference type="InterPro" id="IPR046735">
    <property type="entry name" value="PA2779-like"/>
</dbReference>
<dbReference type="OrthoDB" id="6401969at2"/>
<dbReference type="KEGG" id="tvr:TVD_13190"/>
<dbReference type="AlphaFoldDB" id="A0A0G3G798"/>
<name>A0A0G3G798_9GAMM</name>
<evidence type="ECO:0000313" key="2">
    <source>
        <dbReference type="Proteomes" id="UP000064201"/>
    </source>
</evidence>